<keyword evidence="3" id="KW-0804">Transcription</keyword>
<dbReference type="Proteomes" id="UP001431776">
    <property type="component" value="Unassembled WGS sequence"/>
</dbReference>
<dbReference type="Gene3D" id="1.10.10.10">
    <property type="entry name" value="Winged helix-like DNA-binding domain superfamily/Winged helix DNA-binding domain"/>
    <property type="match status" value="1"/>
</dbReference>
<dbReference type="InterPro" id="IPR039425">
    <property type="entry name" value="RNA_pol_sigma-70-like"/>
</dbReference>
<reference evidence="5" key="1">
    <citation type="submission" date="2023-05" db="EMBL/GenBank/DDBJ databases">
        <title>Anaerotaeda fermentans gen. nov., sp. nov., a novel anaerobic planctomycete of the new family within the order Sedimentisphaerales isolated from Taman Peninsula, Russia.</title>
        <authorList>
            <person name="Khomyakova M.A."/>
            <person name="Merkel A.Y."/>
            <person name="Slobodkin A.I."/>
        </authorList>
    </citation>
    <scope>NUCLEOTIDE SEQUENCE</scope>
    <source>
        <strain evidence="5">M17dextr</strain>
    </source>
</reference>
<sequence>MADVTRILNAIGRGDAEATNTLLPAVYEELRQMADRKLLNEGPGHTLQATALVHEAYLRLVGSEDNNWPSRTYFFGAAAEAMRRILVEHARKKKSKKRRGDRNRVDFASADVMAEESPDDLIAMDEALTKFSEADPIKAELVKLRFFAGLSFEQAAELLDISPATARRHWNYARAWLYGRIRSAD</sequence>
<dbReference type="AlphaFoldDB" id="A0AAW6TZ44"/>
<dbReference type="InterPro" id="IPR014284">
    <property type="entry name" value="RNA_pol_sigma-70_dom"/>
</dbReference>
<dbReference type="NCBIfam" id="TIGR02937">
    <property type="entry name" value="sigma70-ECF"/>
    <property type="match status" value="1"/>
</dbReference>
<dbReference type="InterPro" id="IPR011517">
    <property type="entry name" value="RNA_pol_sigma70_ECF-like"/>
</dbReference>
<organism evidence="5 6">
    <name type="scientific">Anaerobaca lacustris</name>
    <dbReference type="NCBI Taxonomy" id="3044600"/>
    <lineage>
        <taxon>Bacteria</taxon>
        <taxon>Pseudomonadati</taxon>
        <taxon>Planctomycetota</taxon>
        <taxon>Phycisphaerae</taxon>
        <taxon>Sedimentisphaerales</taxon>
        <taxon>Anaerobacaceae</taxon>
        <taxon>Anaerobaca</taxon>
    </lineage>
</organism>
<dbReference type="PANTHER" id="PTHR43133">
    <property type="entry name" value="RNA POLYMERASE ECF-TYPE SIGMA FACTO"/>
    <property type="match status" value="1"/>
</dbReference>
<dbReference type="NCBIfam" id="TIGR02999">
    <property type="entry name" value="Sig-70_X6"/>
    <property type="match status" value="1"/>
</dbReference>
<name>A0AAW6TZ44_9BACT</name>
<dbReference type="GO" id="GO:0016987">
    <property type="term" value="F:sigma factor activity"/>
    <property type="evidence" value="ECO:0007669"/>
    <property type="project" value="UniProtKB-KW"/>
</dbReference>
<dbReference type="InterPro" id="IPR013324">
    <property type="entry name" value="RNA_pol_sigma_r3/r4-like"/>
</dbReference>
<dbReference type="PANTHER" id="PTHR43133:SF39">
    <property type="entry name" value="SIMILAR TO RNA POLYMERASE SIGMA-E FACTOR"/>
    <property type="match status" value="1"/>
</dbReference>
<evidence type="ECO:0000313" key="5">
    <source>
        <dbReference type="EMBL" id="MDI6449905.1"/>
    </source>
</evidence>
<dbReference type="EMBL" id="JASCXX010000014">
    <property type="protein sequence ID" value="MDI6449905.1"/>
    <property type="molecule type" value="Genomic_DNA"/>
</dbReference>
<evidence type="ECO:0000256" key="3">
    <source>
        <dbReference type="ARBA" id="ARBA00023163"/>
    </source>
</evidence>
<protein>
    <submittedName>
        <fullName evidence="5">Sigma-70 family RNA polymerase sigma factor</fullName>
    </submittedName>
</protein>
<dbReference type="SUPFAM" id="SSF88659">
    <property type="entry name" value="Sigma3 and sigma4 domains of RNA polymerase sigma factors"/>
    <property type="match status" value="1"/>
</dbReference>
<keyword evidence="6" id="KW-1185">Reference proteome</keyword>
<evidence type="ECO:0000256" key="2">
    <source>
        <dbReference type="ARBA" id="ARBA00023082"/>
    </source>
</evidence>
<dbReference type="InterPro" id="IPR053812">
    <property type="entry name" value="HTH_Sigma70_ECF-like"/>
</dbReference>
<evidence type="ECO:0000259" key="4">
    <source>
        <dbReference type="Pfam" id="PF07638"/>
    </source>
</evidence>
<keyword evidence="2" id="KW-0731">Sigma factor</keyword>
<dbReference type="RefSeq" id="WP_349245315.1">
    <property type="nucleotide sequence ID" value="NZ_JASCXX010000014.1"/>
</dbReference>
<feature type="domain" description="RNA polymerase sigma-70 ECF-like HTH" evidence="4">
    <location>
        <begin position="1"/>
        <end position="178"/>
    </location>
</feature>
<comment type="caution">
    <text evidence="5">The sequence shown here is derived from an EMBL/GenBank/DDBJ whole genome shotgun (WGS) entry which is preliminary data.</text>
</comment>
<proteinExistence type="predicted"/>
<dbReference type="InterPro" id="IPR036388">
    <property type="entry name" value="WH-like_DNA-bd_sf"/>
</dbReference>
<gene>
    <name evidence="5" type="ORF">QJ522_12675</name>
</gene>
<dbReference type="Pfam" id="PF07638">
    <property type="entry name" value="Sigma70_ECF"/>
    <property type="match status" value="1"/>
</dbReference>
<evidence type="ECO:0000256" key="1">
    <source>
        <dbReference type="ARBA" id="ARBA00023015"/>
    </source>
</evidence>
<dbReference type="GO" id="GO:0006352">
    <property type="term" value="P:DNA-templated transcription initiation"/>
    <property type="evidence" value="ECO:0007669"/>
    <property type="project" value="InterPro"/>
</dbReference>
<evidence type="ECO:0000313" key="6">
    <source>
        <dbReference type="Proteomes" id="UP001431776"/>
    </source>
</evidence>
<accession>A0AAW6TZ44</accession>
<keyword evidence="1" id="KW-0805">Transcription regulation</keyword>